<dbReference type="RefSeq" id="WP_170228321.1">
    <property type="nucleotide sequence ID" value="NZ_LR778301.1"/>
</dbReference>
<reference evidence="1 2" key="1">
    <citation type="submission" date="2020-03" db="EMBL/GenBank/DDBJ databases">
        <authorList>
            <consortium name="Genoscope - CEA"/>
            <person name="William W."/>
        </authorList>
    </citation>
    <scope>NUCLEOTIDE SEQUENCE [LARGE SCALE GENOMIC DNA]</scope>
    <source>
        <strain evidence="2">DSM 16959</strain>
    </source>
</reference>
<proteinExistence type="predicted"/>
<gene>
    <name evidence="1" type="ORF">DENOEST_2676</name>
</gene>
<dbReference type="InterPro" id="IPR025332">
    <property type="entry name" value="DUF4238"/>
</dbReference>
<evidence type="ECO:0008006" key="3">
    <source>
        <dbReference type="Google" id="ProtNLM"/>
    </source>
</evidence>
<dbReference type="EMBL" id="LR778301">
    <property type="protein sequence ID" value="CAB1369841.1"/>
    <property type="molecule type" value="Genomic_DNA"/>
</dbReference>
<evidence type="ECO:0000313" key="2">
    <source>
        <dbReference type="Proteomes" id="UP000515733"/>
    </source>
</evidence>
<dbReference type="Proteomes" id="UP000515733">
    <property type="component" value="Chromosome"/>
</dbReference>
<keyword evidence="2" id="KW-1185">Reference proteome</keyword>
<dbReference type="KEGG" id="doe:DENOEST_2676"/>
<dbReference type="AlphaFoldDB" id="A0A6S6XY73"/>
<evidence type="ECO:0000313" key="1">
    <source>
        <dbReference type="EMBL" id="CAB1369841.1"/>
    </source>
</evidence>
<accession>A0A6S6XY73</accession>
<organism evidence="1 2">
    <name type="scientific">Denitratisoma oestradiolicum</name>
    <dbReference type="NCBI Taxonomy" id="311182"/>
    <lineage>
        <taxon>Bacteria</taxon>
        <taxon>Pseudomonadati</taxon>
        <taxon>Pseudomonadota</taxon>
        <taxon>Betaproteobacteria</taxon>
        <taxon>Nitrosomonadales</taxon>
        <taxon>Sterolibacteriaceae</taxon>
        <taxon>Denitratisoma</taxon>
    </lineage>
</organism>
<sequence>MAGRKQHYIPQSVQRAFEASRTGTKSQVLVFRKGKKPYVTSTEGSAAERDFYSNHLVDGEGALDDKITDFENEHLTAMLRELRVTKRGSVDSELAAITVAHLAFRTAHVRGSMQTVADDAVEHMKALIDDRDAIRHFVGVDTATCDSQLAERVRENLSELGLDAWPQKDRIAIERMVMFRVRERFDDLFLQSQSSLRTALAILDNIVPGSIATGHARVLSESLVPPGRVKVLRTFEWEVIPADDGQCPFILPDCVVIASSSSKDYQPFSMLSIEEAATVVMPLSPNQLLVGGRIPVRIDPAYVNMDFARCSLEFFISSLHDEGNFRLAELIGGYTAELKKDLFETEEAAPLSTTCTTDQMAKVQIRTPIGKTGEAMKQVLSRIVGEVIEPVWADRVESITVASNMTSALEAVWKRTPTPAELSAAALGTVEAANSGGDWKYRVIVPRNLAQALLKTADQAGQLAASRVVKMHLGRVYYLDCWACRVPEMLGPRLELSLWERIASITALRVGSHYFGGLASARHESEPFPGGNRLDELAANLRHCFTALRQARQQAFMHRNVDQVLADAIGPIDTLLVSVATVSGFLNAKDLALPHDSDAGDALSKAGLWEWYLLFAKDLGRHYATRERWASPSDLEPLIGHIERLLWTVGVIVSKTDSGLWIDVIDDARMPVLEKILLA</sequence>
<dbReference type="Pfam" id="PF14022">
    <property type="entry name" value="DUF4238"/>
    <property type="match status" value="1"/>
</dbReference>
<protein>
    <recommendedName>
        <fullName evidence="3">DUF4238 domain-containing protein</fullName>
    </recommendedName>
</protein>
<name>A0A6S6XY73_9PROT</name>